<accession>A0ABP0PP62</accession>
<sequence length="1361" mass="148367">MMGRFRVVLAFSALALALGGCGVKGSLETPKAQADATAEAQSGQGKPQGTVGTPFYCYSTATLTRHYRVLEQAFAGQDAVICFAVKANSNQAVLATMAGLGAGMDVVSAGELRRARAAGVPAEKIIFAGVGKTREEMAYALREGIQSFNVESEAELEALSEVAAGLGATARVAVRVNPDVDARTHAKISTGKSENKFGIPYLKAVALYGEARRLPALAVEGIHMHIGSQITDLAPFRDAFRLLRDLALDLRREGHDIRHLDIGGGLGVPYHDANDVPPHPDEYAALVKASLGDLGAKIYLEPGRMIAGNSGILVTRVLYVKQGAGKRFTIVDGAMNDLIRPTLYEAYHEVWPVTEALSAEPPVLQDIVGPVCETGDYLALERTLAPFEAEDLVAVMTAGAYGAVMSSTYNTRPLVPEVLVYGSAYDVVRPRVSAEDLIALDRIPAWGRARFLRMEKASSSRTTSRAFERKIFRARLASVFEQVWLKLWLVLAVAAVFLLVSYVGIWPMLPTVLHVALLGVFGLAALAALSSLVRVSWPSRDDAIRRIERASGVPHRPATSYEDTVSAPNSDPTTTAIWQAHRARMAALLAKLRPGKPSPRTDRFDPFALRAALVLAVVGLTGLLGERAVDRVGQAFTFASDIAVLEARLDAWLTPPAYTGRPPVMLADGSGSGRQAEASEDEDGGSPSFEVPIRSHLIVRVGGMGNVPLSLAFAPEPEGDDPAEGGEVEVIEAEPSQDAAQLQEVRHEMTRAGTVRALAGSTELARWRIALIPDNVPRISLTRPPELTPRGSLKLTYNVQDDYGVASGEAKLKRLPDPKPDPSKAWARPPLPKGPRLPLVRPPKLELKLPKANASSGGAHTYFDVAPHPWAGRKVILTLEATDVAGQVGRSPGLEMILPERNFTQPLARAVVEQRRKLMDDSRYRKSVLVALDALTMEPEGFIDDTHVYLGLRTAYHRLNNTHSRAALTSVIDQLWQIALRIEDGTLSDAERRLKDAQDKLAKALEGDASDEEIRQLMQELREALQDFMQQLAEQNDGQQMDGLDQDQQTLGQQDLERMMRDLEDMAESGSREQAQQLLAEMQDLMERLQSGQMDQAQQQRNREMMQMMDELGDMVGDQQSLMDDTFGERRGDEGQQEGGQEEGGPGSQPPPGMKGLGQEGRQPGMGAPPGMAGRQPQQGRRGQQQGQGQGQQGQRGQGMSGRGQQQSPGSLAERQRQLRERLDQLQQQMRGKGVGASQQLEDAENAMRAAEDALERGDLADATEQQSRALDQMRQGAQQMAQEMMENSPQRYGQGGDTPRDPLGRPQRSQGPDLGTSVKVPDQIDVQRAREILEELRRRLGEATRAPQELDYLERLLRRF</sequence>
<feature type="transmembrane region" description="Helical" evidence="7">
    <location>
        <begin position="607"/>
        <end position="625"/>
    </location>
</feature>
<feature type="signal peptide" evidence="8">
    <location>
        <begin position="1"/>
        <end position="17"/>
    </location>
</feature>
<dbReference type="Pfam" id="PF13779">
    <property type="entry name" value="DUF4175"/>
    <property type="match status" value="1"/>
</dbReference>
<keyword evidence="3" id="KW-0663">Pyridoxal phosphate</keyword>
<dbReference type="PRINTS" id="PR01181">
    <property type="entry name" value="DAPDCRBXLASE"/>
</dbReference>
<comment type="cofactor">
    <cofactor evidence="1">
        <name>pyridoxal 5'-phosphate</name>
        <dbReference type="ChEBI" id="CHEBI:597326"/>
    </cofactor>
</comment>
<dbReference type="PANTHER" id="PTHR43727:SF2">
    <property type="entry name" value="GROUP IV DECARBOXYLASE"/>
    <property type="match status" value="1"/>
</dbReference>
<feature type="compositionally biased region" description="Basic and acidic residues" evidence="6">
    <location>
        <begin position="1250"/>
        <end position="1260"/>
    </location>
</feature>
<keyword evidence="5" id="KW-0175">Coiled coil</keyword>
<dbReference type="Pfam" id="PF00278">
    <property type="entry name" value="Orn_DAP_Arg_deC"/>
    <property type="match status" value="1"/>
</dbReference>
<feature type="compositionally biased region" description="Basic and acidic residues" evidence="6">
    <location>
        <begin position="810"/>
        <end position="822"/>
    </location>
</feature>
<feature type="domain" description="Orn/DAP/Arg decarboxylase 2 C-terminal" evidence="9">
    <location>
        <begin position="57"/>
        <end position="399"/>
    </location>
</feature>
<feature type="compositionally biased region" description="Low complexity" evidence="6">
    <location>
        <begin position="1161"/>
        <end position="1185"/>
    </location>
</feature>
<dbReference type="InterPro" id="IPR022657">
    <property type="entry name" value="De-COase2_CS"/>
</dbReference>
<dbReference type="InterPro" id="IPR022644">
    <property type="entry name" value="De-COase2_N"/>
</dbReference>
<evidence type="ECO:0000259" key="10">
    <source>
        <dbReference type="Pfam" id="PF02784"/>
    </source>
</evidence>
<dbReference type="PANTHER" id="PTHR43727">
    <property type="entry name" value="DIAMINOPIMELATE DECARBOXYLASE"/>
    <property type="match status" value="1"/>
</dbReference>
<evidence type="ECO:0000256" key="3">
    <source>
        <dbReference type="ARBA" id="ARBA00022898"/>
    </source>
</evidence>
<feature type="compositionally biased region" description="Gly residues" evidence="6">
    <location>
        <begin position="1186"/>
        <end position="1202"/>
    </location>
</feature>
<keyword evidence="8" id="KW-0732">Signal</keyword>
<feature type="region of interest" description="Disordered" evidence="6">
    <location>
        <begin position="666"/>
        <end position="689"/>
    </location>
</feature>
<feature type="compositionally biased region" description="Low complexity" evidence="6">
    <location>
        <begin position="1203"/>
        <end position="1213"/>
    </location>
</feature>
<proteinExistence type="inferred from homology"/>
<dbReference type="PROSITE" id="PS00879">
    <property type="entry name" value="ODR_DC_2_2"/>
    <property type="match status" value="1"/>
</dbReference>
<dbReference type="PROSITE" id="PS00878">
    <property type="entry name" value="ODR_DC_2_1"/>
    <property type="match status" value="1"/>
</dbReference>
<dbReference type="InterPro" id="IPR022643">
    <property type="entry name" value="De-COase2_C"/>
</dbReference>
<feature type="domain" description="Orn/DAP/Arg decarboxylase 2 N-terminal" evidence="10">
    <location>
        <begin position="62"/>
        <end position="307"/>
    </location>
</feature>
<dbReference type="CDD" id="cd06828">
    <property type="entry name" value="PLPDE_III_DapDC"/>
    <property type="match status" value="1"/>
</dbReference>
<feature type="coiled-coil region" evidence="5">
    <location>
        <begin position="980"/>
        <end position="1095"/>
    </location>
</feature>
<evidence type="ECO:0000256" key="8">
    <source>
        <dbReference type="SAM" id="SignalP"/>
    </source>
</evidence>
<dbReference type="InterPro" id="IPR000183">
    <property type="entry name" value="Orn/DAP/Arg_de-COase"/>
</dbReference>
<evidence type="ECO:0000259" key="9">
    <source>
        <dbReference type="Pfam" id="PF00278"/>
    </source>
</evidence>
<evidence type="ECO:0000256" key="7">
    <source>
        <dbReference type="SAM" id="Phobius"/>
    </source>
</evidence>
<keyword evidence="7" id="KW-1133">Transmembrane helix</keyword>
<dbReference type="EMBL" id="CAXAMM010037891">
    <property type="protein sequence ID" value="CAK9077816.1"/>
    <property type="molecule type" value="Genomic_DNA"/>
</dbReference>
<feature type="transmembrane region" description="Helical" evidence="7">
    <location>
        <begin position="512"/>
        <end position="533"/>
    </location>
</feature>
<name>A0ABP0PP62_9DINO</name>
<evidence type="ECO:0000256" key="1">
    <source>
        <dbReference type="ARBA" id="ARBA00001933"/>
    </source>
</evidence>
<feature type="compositionally biased region" description="Low complexity" evidence="6">
    <location>
        <begin position="1273"/>
        <end position="1287"/>
    </location>
</feature>
<evidence type="ECO:0000256" key="2">
    <source>
        <dbReference type="ARBA" id="ARBA00022793"/>
    </source>
</evidence>
<protein>
    <submittedName>
        <fullName evidence="11">Diaminopimelate decarboxylase (DAP decarboxylase) (DAPDC)</fullName>
    </submittedName>
</protein>
<evidence type="ECO:0000313" key="11">
    <source>
        <dbReference type="EMBL" id="CAK9077816.1"/>
    </source>
</evidence>
<dbReference type="InterPro" id="IPR022653">
    <property type="entry name" value="De-COase2_pyr-phos_BS"/>
</dbReference>
<keyword evidence="12" id="KW-1185">Reference proteome</keyword>
<dbReference type="PRINTS" id="PR01179">
    <property type="entry name" value="ODADCRBXLASE"/>
</dbReference>
<dbReference type="InterPro" id="IPR012683">
    <property type="entry name" value="CHP02302_TM"/>
</dbReference>
<keyword evidence="4" id="KW-0456">Lyase</keyword>
<dbReference type="PROSITE" id="PS51257">
    <property type="entry name" value="PROKAR_LIPOPROTEIN"/>
    <property type="match status" value="1"/>
</dbReference>
<feature type="compositionally biased region" description="Basic and acidic residues" evidence="6">
    <location>
        <begin position="1214"/>
        <end position="1224"/>
    </location>
</feature>
<evidence type="ECO:0000256" key="4">
    <source>
        <dbReference type="ARBA" id="ARBA00023239"/>
    </source>
</evidence>
<dbReference type="Proteomes" id="UP001642464">
    <property type="component" value="Unassembled WGS sequence"/>
</dbReference>
<feature type="transmembrane region" description="Helical" evidence="7">
    <location>
        <begin position="483"/>
        <end position="505"/>
    </location>
</feature>
<evidence type="ECO:0000256" key="6">
    <source>
        <dbReference type="SAM" id="MobiDB-lite"/>
    </source>
</evidence>
<organism evidence="11 12">
    <name type="scientific">Durusdinium trenchii</name>
    <dbReference type="NCBI Taxonomy" id="1381693"/>
    <lineage>
        <taxon>Eukaryota</taxon>
        <taxon>Sar</taxon>
        <taxon>Alveolata</taxon>
        <taxon>Dinophyceae</taxon>
        <taxon>Suessiales</taxon>
        <taxon>Symbiodiniaceae</taxon>
        <taxon>Durusdinium</taxon>
    </lineage>
</organism>
<keyword evidence="7" id="KW-0812">Transmembrane</keyword>
<feature type="region of interest" description="Disordered" evidence="6">
    <location>
        <begin position="1125"/>
        <end position="1323"/>
    </location>
</feature>
<reference evidence="11 12" key="1">
    <citation type="submission" date="2024-02" db="EMBL/GenBank/DDBJ databases">
        <authorList>
            <person name="Chen Y."/>
            <person name="Shah S."/>
            <person name="Dougan E. K."/>
            <person name="Thang M."/>
            <person name="Chan C."/>
        </authorList>
    </citation>
    <scope>NUCLEOTIDE SEQUENCE [LARGE SCALE GENOMIC DNA]</scope>
</reference>
<evidence type="ECO:0000256" key="5">
    <source>
        <dbReference type="SAM" id="Coils"/>
    </source>
</evidence>
<feature type="chain" id="PRO_5046728969" evidence="8">
    <location>
        <begin position="18"/>
        <end position="1361"/>
    </location>
</feature>
<dbReference type="NCBIfam" id="TIGR01048">
    <property type="entry name" value="lysA"/>
    <property type="match status" value="1"/>
</dbReference>
<dbReference type="Gene3D" id="2.40.37.10">
    <property type="entry name" value="Lyase, Ornithine Decarboxylase, Chain A, domain 1"/>
    <property type="match status" value="1"/>
</dbReference>
<dbReference type="InterPro" id="IPR029066">
    <property type="entry name" value="PLP-binding_barrel"/>
</dbReference>
<dbReference type="Pfam" id="PF02784">
    <property type="entry name" value="Orn_Arg_deC_N"/>
    <property type="match status" value="1"/>
</dbReference>
<dbReference type="SUPFAM" id="SSF50621">
    <property type="entry name" value="Alanine racemase C-terminal domain-like"/>
    <property type="match status" value="1"/>
</dbReference>
<dbReference type="NCBIfam" id="TIGR02302">
    <property type="entry name" value="aProt_lowcomp"/>
    <property type="match status" value="1"/>
</dbReference>
<comment type="caution">
    <text evidence="11">The sequence shown here is derived from an EMBL/GenBank/DDBJ whole genome shotgun (WGS) entry which is preliminary data.</text>
</comment>
<dbReference type="Gene3D" id="3.20.20.10">
    <property type="entry name" value="Alanine racemase"/>
    <property type="match status" value="1"/>
</dbReference>
<dbReference type="InterPro" id="IPR009006">
    <property type="entry name" value="Ala_racemase/Decarboxylase_C"/>
</dbReference>
<keyword evidence="2" id="KW-0210">Decarboxylase</keyword>
<dbReference type="HAMAP" id="MF_02120">
    <property type="entry name" value="LysA"/>
    <property type="match status" value="1"/>
</dbReference>
<evidence type="ECO:0000313" key="12">
    <source>
        <dbReference type="Proteomes" id="UP001642464"/>
    </source>
</evidence>
<gene>
    <name evidence="11" type="ORF">SCF082_LOCUS37291</name>
</gene>
<dbReference type="InterPro" id="IPR002986">
    <property type="entry name" value="DAP_deCOOHase_LysA"/>
</dbReference>
<keyword evidence="7" id="KW-0472">Membrane</keyword>
<feature type="region of interest" description="Disordered" evidence="6">
    <location>
        <begin position="808"/>
        <end position="838"/>
    </location>
</feature>
<dbReference type="SUPFAM" id="SSF51419">
    <property type="entry name" value="PLP-binding barrel"/>
    <property type="match status" value="1"/>
</dbReference>